<sequence>MYDADKNKQDIYANLHVDGGYKYDEVRPSLGKYKILTLEDNQNNVMQAMAVAPVNERGEETREKAVKSDMRSLVFIIN</sequence>
<proteinExistence type="predicted"/>
<evidence type="ECO:0000313" key="2">
    <source>
        <dbReference type="Proteomes" id="UP000425411"/>
    </source>
</evidence>
<organism evidence="1 2">
    <name type="scientific">Gemella morbillorum</name>
    <dbReference type="NCBI Taxonomy" id="29391"/>
    <lineage>
        <taxon>Bacteria</taxon>
        <taxon>Bacillati</taxon>
        <taxon>Bacillota</taxon>
        <taxon>Bacilli</taxon>
        <taxon>Bacillales</taxon>
        <taxon>Gemellaceae</taxon>
        <taxon>Gemella</taxon>
    </lineage>
</organism>
<dbReference type="RefSeq" id="WP_004633928.1">
    <property type="nucleotide sequence ID" value="NZ_CP046314.1"/>
</dbReference>
<reference evidence="1 2" key="1">
    <citation type="submission" date="2019-11" db="EMBL/GenBank/DDBJ databases">
        <title>FDA dAtabase for Regulatory Grade micrObial Sequences (FDA-ARGOS): Supporting development and validation of Infectious Disease Dx tests.</title>
        <authorList>
            <person name="Turner S."/>
            <person name="Byrd R."/>
            <person name="Tallon L."/>
            <person name="Sadzewicz L."/>
            <person name="Vavikolanu K."/>
            <person name="Mehta A."/>
            <person name="Aluvathingal J."/>
            <person name="Nadendla S."/>
            <person name="Myers T."/>
            <person name="Yan Y."/>
            <person name="Sichtig H."/>
        </authorList>
    </citation>
    <scope>NUCLEOTIDE SEQUENCE [LARGE SCALE GENOMIC DNA]</scope>
    <source>
        <strain evidence="1 2">FDAARGOS_741</strain>
    </source>
</reference>
<gene>
    <name evidence="1" type="ORF">FOC49_03735</name>
</gene>
<accession>A0AAP9KT15</accession>
<keyword evidence="2" id="KW-1185">Reference proteome</keyword>
<dbReference type="Proteomes" id="UP000425411">
    <property type="component" value="Chromosome"/>
</dbReference>
<name>A0AAP9KT15_9BACL</name>
<evidence type="ECO:0000313" key="1">
    <source>
        <dbReference type="EMBL" id="QGS09041.1"/>
    </source>
</evidence>
<dbReference type="EMBL" id="CP046314">
    <property type="protein sequence ID" value="QGS09041.1"/>
    <property type="molecule type" value="Genomic_DNA"/>
</dbReference>
<dbReference type="AlphaFoldDB" id="A0AAP9KT15"/>
<protein>
    <submittedName>
        <fullName evidence="1">Uncharacterized protein</fullName>
    </submittedName>
</protein>